<dbReference type="PATRIC" id="fig|927704.6.peg.2849"/>
<dbReference type="PIRSF" id="PIRSF005962">
    <property type="entry name" value="Pept_M20D_amidohydro"/>
    <property type="match status" value="1"/>
</dbReference>
<dbReference type="SUPFAM" id="SSF53187">
    <property type="entry name" value="Zn-dependent exopeptidases"/>
    <property type="match status" value="1"/>
</dbReference>
<feature type="domain" description="Peptidase M20 dimerisation" evidence="2">
    <location>
        <begin position="181"/>
        <end position="273"/>
    </location>
</feature>
<dbReference type="Proteomes" id="UP000007887">
    <property type="component" value="Chromosome"/>
</dbReference>
<feature type="binding site" evidence="1">
    <location>
        <position position="133"/>
    </location>
    <ligand>
        <name>Mn(2+)</name>
        <dbReference type="ChEBI" id="CHEBI:29035"/>
        <label>2</label>
    </ligand>
</feature>
<feature type="binding site" evidence="1">
    <location>
        <position position="157"/>
    </location>
    <ligand>
        <name>Mn(2+)</name>
        <dbReference type="ChEBI" id="CHEBI:29035"/>
        <label>2</label>
    </ligand>
</feature>
<evidence type="ECO:0000256" key="1">
    <source>
        <dbReference type="PIRSR" id="PIRSR005962-1"/>
    </source>
</evidence>
<dbReference type="EMBL" id="AP012292">
    <property type="protein sequence ID" value="BAL84469.1"/>
    <property type="molecule type" value="Genomic_DNA"/>
</dbReference>
<dbReference type="AlphaFoldDB" id="I0GUN2"/>
<comment type="cofactor">
    <cofactor evidence="1">
        <name>Mn(2+)</name>
        <dbReference type="ChEBI" id="CHEBI:29035"/>
    </cofactor>
    <text evidence="1">The Mn(2+) ion enhances activity.</text>
</comment>
<dbReference type="HOGENOM" id="CLU_023257_1_1_9"/>
<dbReference type="Gene3D" id="3.40.630.10">
    <property type="entry name" value="Zn peptidases"/>
    <property type="match status" value="1"/>
</dbReference>
<reference evidence="3 4" key="1">
    <citation type="submission" date="2011-10" db="EMBL/GenBank/DDBJ databases">
        <title>Whole genome sequence of Selenomonas ruminantium subsp. lactilytica TAM6421.</title>
        <authorList>
            <person name="Oguchi A."/>
            <person name="Ankai A."/>
            <person name="Kaneko J."/>
            <person name="Yamada-Narita S."/>
            <person name="Fukui S."/>
            <person name="Takahashi M."/>
            <person name="Onodera T."/>
            <person name="Kojima S."/>
            <person name="Fushimi T."/>
            <person name="Abe N."/>
            <person name="Kamio Y."/>
            <person name="Yamazaki S."/>
            <person name="Fujita N."/>
        </authorList>
    </citation>
    <scope>NUCLEOTIDE SEQUENCE [LARGE SCALE GENOMIC DNA]</scope>
    <source>
        <strain evidence="4">NBRC 103574 / TAM6421</strain>
    </source>
</reference>
<dbReference type="InterPro" id="IPR036264">
    <property type="entry name" value="Bact_exopeptidase_dim_dom"/>
</dbReference>
<evidence type="ECO:0000313" key="4">
    <source>
        <dbReference type="Proteomes" id="UP000007887"/>
    </source>
</evidence>
<dbReference type="Pfam" id="PF01546">
    <property type="entry name" value="Peptidase_M20"/>
    <property type="match status" value="1"/>
</dbReference>
<feature type="binding site" evidence="1">
    <location>
        <position position="97"/>
    </location>
    <ligand>
        <name>Mn(2+)</name>
        <dbReference type="ChEBI" id="CHEBI:29035"/>
        <label>2</label>
    </ligand>
</feature>
<feature type="binding site" evidence="1">
    <location>
        <position position="359"/>
    </location>
    <ligand>
        <name>Mn(2+)</name>
        <dbReference type="ChEBI" id="CHEBI:29035"/>
        <label>2</label>
    </ligand>
</feature>
<dbReference type="PANTHER" id="PTHR11014:SF63">
    <property type="entry name" value="METALLOPEPTIDASE, PUTATIVE (AFU_ORTHOLOGUE AFUA_6G09600)-RELATED"/>
    <property type="match status" value="1"/>
</dbReference>
<dbReference type="KEGG" id="sri:SELR_27610"/>
<dbReference type="GO" id="GO:0046872">
    <property type="term" value="F:metal ion binding"/>
    <property type="evidence" value="ECO:0007669"/>
    <property type="project" value="UniProtKB-KW"/>
</dbReference>
<dbReference type="PANTHER" id="PTHR11014">
    <property type="entry name" value="PEPTIDASE M20 FAMILY MEMBER"/>
    <property type="match status" value="1"/>
</dbReference>
<sequence>MLQHIDRDEAIRFREHFHKHPELSGQEYETAQFIQQHLQDWGIEYQKVGETGTYAWIKGTKDNGRKVLLRADIDALPVAEKTNLSYKSVNPGVMHACGHDIHGAALLAAAQRLAELKDSFSGTVLLAFQQAEEFGHGSQYFIQQGLTKGYDRAFGVHIAPDVPVGSVLLSRKEDAASCDFFRLTIKGRKAHTSKPQLGRDALQAGTLLVGEISRLRSRVLPPEEKVIVGIGVFKAGSSYNVVADEAVIEGSFRAYNNETRERLKEEFVKLAGVAEEAYGVQVLCEFDCFASPLINDEEARDEIAGVAAELLGQDKVQISEKPAFGFAGDDFAEYLKESKGAYVHLGVADDNPASQAGLHSDKLEPAEEAVVIAADLHLNYALAYLGQAD</sequence>
<evidence type="ECO:0000259" key="2">
    <source>
        <dbReference type="Pfam" id="PF07687"/>
    </source>
</evidence>
<organism evidence="3 4">
    <name type="scientific">Selenomonas ruminantium subsp. lactilytica (strain NBRC 103574 / TAM6421)</name>
    <dbReference type="NCBI Taxonomy" id="927704"/>
    <lineage>
        <taxon>Bacteria</taxon>
        <taxon>Bacillati</taxon>
        <taxon>Bacillota</taxon>
        <taxon>Negativicutes</taxon>
        <taxon>Selenomonadales</taxon>
        <taxon>Selenomonadaceae</taxon>
        <taxon>Selenomonas</taxon>
    </lineage>
</organism>
<accession>I0GUN2</accession>
<dbReference type="NCBIfam" id="TIGR01891">
    <property type="entry name" value="amidohydrolases"/>
    <property type="match status" value="1"/>
</dbReference>
<dbReference type="RefSeq" id="WP_014425886.1">
    <property type="nucleotide sequence ID" value="NC_017068.1"/>
</dbReference>
<dbReference type="InterPro" id="IPR002933">
    <property type="entry name" value="Peptidase_M20"/>
</dbReference>
<dbReference type="OrthoDB" id="9776731at2"/>
<feature type="binding site" evidence="1">
    <location>
        <position position="99"/>
    </location>
    <ligand>
        <name>Mn(2+)</name>
        <dbReference type="ChEBI" id="CHEBI:29035"/>
        <label>2</label>
    </ligand>
</feature>
<dbReference type="Gene3D" id="3.30.70.360">
    <property type="match status" value="1"/>
</dbReference>
<name>I0GUN2_SELRL</name>
<keyword evidence="1" id="KW-0464">Manganese</keyword>
<dbReference type="eggNOG" id="COG1473">
    <property type="taxonomic scope" value="Bacteria"/>
</dbReference>
<gene>
    <name evidence="3" type="ordered locus">SELR_27610</name>
</gene>
<dbReference type="InterPro" id="IPR017439">
    <property type="entry name" value="Amidohydrolase"/>
</dbReference>
<dbReference type="InterPro" id="IPR011650">
    <property type="entry name" value="Peptidase_M20_dimer"/>
</dbReference>
<dbReference type="GO" id="GO:0016787">
    <property type="term" value="F:hydrolase activity"/>
    <property type="evidence" value="ECO:0007669"/>
    <property type="project" value="InterPro"/>
</dbReference>
<dbReference type="SUPFAM" id="SSF55031">
    <property type="entry name" value="Bacterial exopeptidase dimerisation domain"/>
    <property type="match status" value="1"/>
</dbReference>
<dbReference type="Pfam" id="PF07687">
    <property type="entry name" value="M20_dimer"/>
    <property type="match status" value="1"/>
</dbReference>
<evidence type="ECO:0000313" key="3">
    <source>
        <dbReference type="EMBL" id="BAL84469.1"/>
    </source>
</evidence>
<protein>
    <submittedName>
        <fullName evidence="3">Putative M20D family peptidase</fullName>
    </submittedName>
</protein>
<proteinExistence type="predicted"/>
<keyword evidence="1" id="KW-0479">Metal-binding</keyword>